<accession>A0A832I576</accession>
<sequence length="93" mass="9486">MSRPRALAAVVALGAAAVLLVPAAAEACAVCVSGSERNRMAFFWTTVFLSLLPLAAIAGGLVWLARRAGAGLAAEFEDRDAWPPPAAGAPPRS</sequence>
<keyword evidence="1" id="KW-0812">Transmembrane</keyword>
<comment type="caution">
    <text evidence="3">The sequence shown here is derived from an EMBL/GenBank/DDBJ whole genome shotgun (WGS) entry which is preliminary data.</text>
</comment>
<evidence type="ECO:0000256" key="2">
    <source>
        <dbReference type="SAM" id="SignalP"/>
    </source>
</evidence>
<proteinExistence type="predicted"/>
<gene>
    <name evidence="3" type="ORF">ENR23_04950</name>
</gene>
<feature type="chain" id="PRO_5032681391" evidence="2">
    <location>
        <begin position="28"/>
        <end position="93"/>
    </location>
</feature>
<evidence type="ECO:0000256" key="1">
    <source>
        <dbReference type="SAM" id="Phobius"/>
    </source>
</evidence>
<evidence type="ECO:0000313" key="3">
    <source>
        <dbReference type="EMBL" id="HGZ42768.1"/>
    </source>
</evidence>
<keyword evidence="2" id="KW-0732">Signal</keyword>
<organism evidence="3">
    <name type="scientific">Eiseniibacteriota bacterium</name>
    <dbReference type="NCBI Taxonomy" id="2212470"/>
    <lineage>
        <taxon>Bacteria</taxon>
        <taxon>Candidatus Eiseniibacteriota</taxon>
    </lineage>
</organism>
<dbReference type="AlphaFoldDB" id="A0A832I576"/>
<keyword evidence="1" id="KW-0472">Membrane</keyword>
<dbReference type="EMBL" id="DSQF01000012">
    <property type="protein sequence ID" value="HGZ42768.1"/>
    <property type="molecule type" value="Genomic_DNA"/>
</dbReference>
<reference evidence="3" key="1">
    <citation type="journal article" date="2020" name="mSystems">
        <title>Genome- and Community-Level Interaction Insights into Carbon Utilization and Element Cycling Functions of Hydrothermarchaeota in Hydrothermal Sediment.</title>
        <authorList>
            <person name="Zhou Z."/>
            <person name="Liu Y."/>
            <person name="Xu W."/>
            <person name="Pan J."/>
            <person name="Luo Z.H."/>
            <person name="Li M."/>
        </authorList>
    </citation>
    <scope>NUCLEOTIDE SEQUENCE [LARGE SCALE GENOMIC DNA]</scope>
    <source>
        <strain evidence="3">SpSt-381</strain>
    </source>
</reference>
<feature type="transmembrane region" description="Helical" evidence="1">
    <location>
        <begin position="41"/>
        <end position="64"/>
    </location>
</feature>
<keyword evidence="1" id="KW-1133">Transmembrane helix</keyword>
<protein>
    <submittedName>
        <fullName evidence="3">Uncharacterized protein</fullName>
    </submittedName>
</protein>
<name>A0A832I576_UNCEI</name>
<feature type="signal peptide" evidence="2">
    <location>
        <begin position="1"/>
        <end position="27"/>
    </location>
</feature>